<name>A0A934WU68_9FIRM</name>
<evidence type="ECO:0000256" key="4">
    <source>
        <dbReference type="ARBA" id="ARBA00048391"/>
    </source>
</evidence>
<sequence length="283" mass="30973">MTVPALNSAVKSLLTRAGVETPAGDTLEILCAVLHCSRTELILRNDDLPEEMTKKALAMARRRISGEPIQYILGSWSFMGRDYRVGEGVLIPRDDTEVVVTEALRLSENTPDPVIVDLCAGSGIIAVTLAKELPNATVYAVEKSDAAFSYLTENIALNQANIRAIHADLRDCFNDFADGTLDMIVSNPPYIRSDEIADLQKEVQYEPRLALDGGEDGYDFYKMILSLWTPKLKNGGSIAFEIGEGQFDAIADMLRTAGYTDINGTPDIQGITRAVTAEKNRLL</sequence>
<dbReference type="EMBL" id="JAEQMG010000163">
    <property type="protein sequence ID" value="MBK6089976.1"/>
    <property type="molecule type" value="Genomic_DNA"/>
</dbReference>
<dbReference type="HAMAP" id="MF_02126">
    <property type="entry name" value="RF_methyltr_PrmC"/>
    <property type="match status" value="1"/>
</dbReference>
<gene>
    <name evidence="5 8" type="primary">prmC</name>
    <name evidence="8" type="ORF">JKK62_15225</name>
</gene>
<evidence type="ECO:0000256" key="3">
    <source>
        <dbReference type="ARBA" id="ARBA00022691"/>
    </source>
</evidence>
<comment type="function">
    <text evidence="5">Methylates the class 1 translation termination release factors RF1/PrfA and RF2/PrfB on the glutamine residue of the universally conserved GGQ motif.</text>
</comment>
<feature type="domain" description="Release factor glutamine methyltransferase N-terminal" evidence="7">
    <location>
        <begin position="10"/>
        <end position="74"/>
    </location>
</feature>
<proteinExistence type="inferred from homology"/>
<dbReference type="PANTHER" id="PTHR18895:SF74">
    <property type="entry name" value="MTRF1L RELEASE FACTOR GLUTAMINE METHYLTRANSFERASE"/>
    <property type="match status" value="1"/>
</dbReference>
<dbReference type="NCBIfam" id="TIGR00536">
    <property type="entry name" value="hemK_fam"/>
    <property type="match status" value="1"/>
</dbReference>
<dbReference type="Pfam" id="PF17827">
    <property type="entry name" value="PrmC_N"/>
    <property type="match status" value="1"/>
</dbReference>
<comment type="caution">
    <text evidence="8">The sequence shown here is derived from an EMBL/GenBank/DDBJ whole genome shotgun (WGS) entry which is preliminary data.</text>
</comment>
<dbReference type="NCBIfam" id="TIGR03534">
    <property type="entry name" value="RF_mod_PrmC"/>
    <property type="match status" value="1"/>
</dbReference>
<dbReference type="SUPFAM" id="SSF53335">
    <property type="entry name" value="S-adenosyl-L-methionine-dependent methyltransferases"/>
    <property type="match status" value="1"/>
</dbReference>
<evidence type="ECO:0000259" key="6">
    <source>
        <dbReference type="Pfam" id="PF05175"/>
    </source>
</evidence>
<feature type="binding site" evidence="5">
    <location>
        <position position="142"/>
    </location>
    <ligand>
        <name>S-adenosyl-L-methionine</name>
        <dbReference type="ChEBI" id="CHEBI:59789"/>
    </ligand>
</feature>
<dbReference type="AlphaFoldDB" id="A0A934WU68"/>
<dbReference type="Gene3D" id="1.10.8.10">
    <property type="entry name" value="DNA helicase RuvA subunit, C-terminal domain"/>
    <property type="match status" value="1"/>
</dbReference>
<keyword evidence="1 5" id="KW-0489">Methyltransferase</keyword>
<dbReference type="Proteomes" id="UP000633365">
    <property type="component" value="Unassembled WGS sequence"/>
</dbReference>
<evidence type="ECO:0000256" key="2">
    <source>
        <dbReference type="ARBA" id="ARBA00022679"/>
    </source>
</evidence>
<dbReference type="InterPro" id="IPR002052">
    <property type="entry name" value="DNA_methylase_N6_adenine_CS"/>
</dbReference>
<keyword evidence="2 5" id="KW-0808">Transferase</keyword>
<organism evidence="8 9">
    <name type="scientific">Ruminococcus difficilis</name>
    <dbReference type="NCBI Taxonomy" id="2763069"/>
    <lineage>
        <taxon>Bacteria</taxon>
        <taxon>Bacillati</taxon>
        <taxon>Bacillota</taxon>
        <taxon>Clostridia</taxon>
        <taxon>Eubacteriales</taxon>
        <taxon>Oscillospiraceae</taxon>
        <taxon>Ruminococcus</taxon>
    </lineage>
</organism>
<reference evidence="8" key="1">
    <citation type="submission" date="2021-01" db="EMBL/GenBank/DDBJ databases">
        <title>Genome public.</title>
        <authorList>
            <person name="Liu C."/>
            <person name="Sun Q."/>
        </authorList>
    </citation>
    <scope>NUCLEOTIDE SEQUENCE</scope>
    <source>
        <strain evidence="8">M6</strain>
    </source>
</reference>
<dbReference type="PROSITE" id="PS00092">
    <property type="entry name" value="N6_MTASE"/>
    <property type="match status" value="1"/>
</dbReference>
<dbReference type="InterPro" id="IPR004556">
    <property type="entry name" value="HemK-like"/>
</dbReference>
<dbReference type="GO" id="GO:0032259">
    <property type="term" value="P:methylation"/>
    <property type="evidence" value="ECO:0007669"/>
    <property type="project" value="UniProtKB-KW"/>
</dbReference>
<dbReference type="CDD" id="cd02440">
    <property type="entry name" value="AdoMet_MTases"/>
    <property type="match status" value="1"/>
</dbReference>
<feature type="binding site" evidence="5">
    <location>
        <begin position="187"/>
        <end position="190"/>
    </location>
    <ligand>
        <name>substrate</name>
    </ligand>
</feature>
<evidence type="ECO:0000313" key="8">
    <source>
        <dbReference type="EMBL" id="MBK6089976.1"/>
    </source>
</evidence>
<dbReference type="EC" id="2.1.1.297" evidence="5"/>
<dbReference type="Pfam" id="PF05175">
    <property type="entry name" value="MTS"/>
    <property type="match status" value="1"/>
</dbReference>
<dbReference type="InterPro" id="IPR050320">
    <property type="entry name" value="N5-glutamine_MTase"/>
</dbReference>
<dbReference type="InterPro" id="IPR040758">
    <property type="entry name" value="PrmC_N"/>
</dbReference>
<keyword evidence="3 5" id="KW-0949">S-adenosyl-L-methionine</keyword>
<dbReference type="InterPro" id="IPR007848">
    <property type="entry name" value="Small_mtfrase_dom"/>
</dbReference>
<dbReference type="GO" id="GO:0102559">
    <property type="term" value="F:peptide chain release factor N(5)-glutamine methyltransferase activity"/>
    <property type="evidence" value="ECO:0007669"/>
    <property type="project" value="UniProtKB-EC"/>
</dbReference>
<comment type="caution">
    <text evidence="5">Lacks conserved residue(s) required for the propagation of feature annotation.</text>
</comment>
<dbReference type="InterPro" id="IPR019874">
    <property type="entry name" value="RF_methyltr_PrmC"/>
</dbReference>
<dbReference type="Gene3D" id="3.40.50.150">
    <property type="entry name" value="Vaccinia Virus protein VP39"/>
    <property type="match status" value="1"/>
</dbReference>
<feature type="binding site" evidence="5">
    <location>
        <position position="187"/>
    </location>
    <ligand>
        <name>S-adenosyl-L-methionine</name>
        <dbReference type="ChEBI" id="CHEBI:59789"/>
    </ligand>
</feature>
<dbReference type="RefSeq" id="WP_201428666.1">
    <property type="nucleotide sequence ID" value="NZ_JAEQMG010000163.1"/>
</dbReference>
<dbReference type="InterPro" id="IPR029063">
    <property type="entry name" value="SAM-dependent_MTases_sf"/>
</dbReference>
<keyword evidence="9" id="KW-1185">Reference proteome</keyword>
<comment type="similarity">
    <text evidence="5">Belongs to the protein N5-glutamine methyltransferase family. PrmC subfamily.</text>
</comment>
<evidence type="ECO:0000256" key="1">
    <source>
        <dbReference type="ARBA" id="ARBA00022603"/>
    </source>
</evidence>
<evidence type="ECO:0000259" key="7">
    <source>
        <dbReference type="Pfam" id="PF17827"/>
    </source>
</evidence>
<feature type="domain" description="Methyltransferase small" evidence="6">
    <location>
        <begin position="111"/>
        <end position="194"/>
    </location>
</feature>
<comment type="catalytic activity">
    <reaction evidence="4 5">
        <text>L-glutaminyl-[peptide chain release factor] + S-adenosyl-L-methionine = N(5)-methyl-L-glutaminyl-[peptide chain release factor] + S-adenosyl-L-homocysteine + H(+)</text>
        <dbReference type="Rhea" id="RHEA:42896"/>
        <dbReference type="Rhea" id="RHEA-COMP:10271"/>
        <dbReference type="Rhea" id="RHEA-COMP:10272"/>
        <dbReference type="ChEBI" id="CHEBI:15378"/>
        <dbReference type="ChEBI" id="CHEBI:30011"/>
        <dbReference type="ChEBI" id="CHEBI:57856"/>
        <dbReference type="ChEBI" id="CHEBI:59789"/>
        <dbReference type="ChEBI" id="CHEBI:61891"/>
        <dbReference type="EC" id="2.1.1.297"/>
    </reaction>
</comment>
<accession>A0A934WU68</accession>
<protein>
    <recommendedName>
        <fullName evidence="5">Release factor glutamine methyltransferase</fullName>
        <shortName evidence="5">RF MTase</shortName>
        <ecNumber evidence="5">2.1.1.297</ecNumber>
    </recommendedName>
    <alternativeName>
        <fullName evidence="5">N5-glutamine methyltransferase PrmC</fullName>
    </alternativeName>
    <alternativeName>
        <fullName evidence="5">Protein-(glutamine-N5) MTase PrmC</fullName>
    </alternativeName>
    <alternativeName>
        <fullName evidence="5">Protein-glutamine N-methyltransferase PrmC</fullName>
    </alternativeName>
</protein>
<dbReference type="PANTHER" id="PTHR18895">
    <property type="entry name" value="HEMK METHYLTRANSFERASE"/>
    <property type="match status" value="1"/>
</dbReference>
<dbReference type="GO" id="GO:0003676">
    <property type="term" value="F:nucleic acid binding"/>
    <property type="evidence" value="ECO:0007669"/>
    <property type="project" value="InterPro"/>
</dbReference>
<evidence type="ECO:0000313" key="9">
    <source>
        <dbReference type="Proteomes" id="UP000633365"/>
    </source>
</evidence>
<evidence type="ECO:0000256" key="5">
    <source>
        <dbReference type="HAMAP-Rule" id="MF_02126"/>
    </source>
</evidence>